<evidence type="ECO:0000256" key="7">
    <source>
        <dbReference type="PIRSR" id="PIRSR601382-2"/>
    </source>
</evidence>
<evidence type="ECO:0000256" key="8">
    <source>
        <dbReference type="PIRSR" id="PIRSR601382-3"/>
    </source>
</evidence>
<evidence type="ECO:0000256" key="1">
    <source>
        <dbReference type="ARBA" id="ARBA00001913"/>
    </source>
</evidence>
<keyword evidence="7" id="KW-0106">Calcium</keyword>
<keyword evidence="11" id="KW-1185">Reference proteome</keyword>
<dbReference type="UniPathway" id="UPA00378"/>
<keyword evidence="5 8" id="KW-1015">Disulfide bond</keyword>
<reference evidence="10 11" key="1">
    <citation type="journal article" date="2019" name="Sci. Rep.">
        <title>A multi-omics analysis of the grapevine pathogen Lasiodiplodia theobromae reveals that temperature affects the expression of virulence- and pathogenicity-related genes.</title>
        <authorList>
            <person name="Felix C."/>
            <person name="Meneses R."/>
            <person name="Goncalves M.F.M."/>
            <person name="Tilleman L."/>
            <person name="Duarte A.S."/>
            <person name="Jorrin-Novo J.V."/>
            <person name="Van de Peer Y."/>
            <person name="Deforce D."/>
            <person name="Van Nieuwerburgh F."/>
            <person name="Esteves A.C."/>
            <person name="Alves A."/>
        </authorList>
    </citation>
    <scope>NUCLEOTIDE SEQUENCE [LARGE SCALE GENOMIC DNA]</scope>
    <source>
        <strain evidence="10 11">LA-SOL3</strain>
    </source>
</reference>
<comment type="caution">
    <text evidence="10">The sequence shown here is derived from an EMBL/GenBank/DDBJ whole genome shotgun (WGS) entry which is preliminary data.</text>
</comment>
<evidence type="ECO:0000256" key="9">
    <source>
        <dbReference type="RuleBase" id="RU361193"/>
    </source>
</evidence>
<evidence type="ECO:0000256" key="5">
    <source>
        <dbReference type="ARBA" id="ARBA00023157"/>
    </source>
</evidence>
<dbReference type="EC" id="3.2.1.-" evidence="9"/>
<dbReference type="Gene3D" id="1.50.10.10">
    <property type="match status" value="1"/>
</dbReference>
<dbReference type="GO" id="GO:0036503">
    <property type="term" value="P:ERAD pathway"/>
    <property type="evidence" value="ECO:0007669"/>
    <property type="project" value="UniProtKB-ARBA"/>
</dbReference>
<dbReference type="AlphaFoldDB" id="A0A5N5CUH7"/>
<dbReference type="FunFam" id="1.50.10.10:FF:000037">
    <property type="entry name" value="alpha-1,2-Mannosidase"/>
    <property type="match status" value="1"/>
</dbReference>
<evidence type="ECO:0000256" key="4">
    <source>
        <dbReference type="ARBA" id="ARBA00022801"/>
    </source>
</evidence>
<evidence type="ECO:0000256" key="6">
    <source>
        <dbReference type="PIRSR" id="PIRSR601382-1"/>
    </source>
</evidence>
<keyword evidence="9" id="KW-0326">Glycosidase</keyword>
<dbReference type="Proteomes" id="UP000325902">
    <property type="component" value="Unassembled WGS sequence"/>
</dbReference>
<sequence length="521" mass="58919">MPSNAIQIPQIQHVFPAESRRSRKIRLSHLDQIKAEFMHAWSGYKTKAWLSDELMSISGKGAETFGGWAVTIVDSLDTLWIMGLKDEFEEAVQALDAIDFSTNSHDDLSIFETTIRVLGGFLGAYDLTEGRYPSLLQKAWEVGNMLYAAFDTPNRMPVTDWNFKDAAKGRPQEAGDWVSSAELGSLTLEFTRLSQLTGDPRFYDAVQRIMDVFDAQQNYTKLPGMWPKMVDAKNLRFASFGLFTLGARADSLYEYLPKQHMMLGGATAQYRKLFELSAAAMKTHLFYRPMTSDGANVLVSGDVSVDNKGKIQLDPKNQHLTCFAGGMFGIAGQIFNNAEDTEVGRRLTEGCLWSYEVNRNGIMPEDMYTVPCSNADQCAWDEKKWDQAVVGRIDAEAQETLLMPGVAEVSNGEYSLRPEAIESVFILYRITGNEDLRERAWTMFKNIITFTRTPIAHAVLKDCTVEYPPQADNMPSFWTAETLKYFYLLFSEPDVVSLDQFVFNTEAHPLRRPNLPRQTFR</sequence>
<dbReference type="InterPro" id="IPR036026">
    <property type="entry name" value="Seven-hairpin_glycosidases"/>
</dbReference>
<dbReference type="GO" id="GO:0005783">
    <property type="term" value="C:endoplasmic reticulum"/>
    <property type="evidence" value="ECO:0007669"/>
    <property type="project" value="TreeGrafter"/>
</dbReference>
<dbReference type="PANTHER" id="PTHR11742">
    <property type="entry name" value="MANNOSYL-OLIGOSACCHARIDE ALPHA-1,2-MANNOSIDASE-RELATED"/>
    <property type="match status" value="1"/>
</dbReference>
<name>A0A5N5CUH7_9PEZI</name>
<dbReference type="EMBL" id="VCHE01000242">
    <property type="protein sequence ID" value="KAB2568999.1"/>
    <property type="molecule type" value="Genomic_DNA"/>
</dbReference>
<dbReference type="PRINTS" id="PR00747">
    <property type="entry name" value="GLYHDRLASE47"/>
</dbReference>
<proteinExistence type="inferred from homology"/>
<feature type="active site" description="Proton donor" evidence="6">
    <location>
        <position position="365"/>
    </location>
</feature>
<keyword evidence="7" id="KW-0479">Metal-binding</keyword>
<evidence type="ECO:0000313" key="11">
    <source>
        <dbReference type="Proteomes" id="UP000325902"/>
    </source>
</evidence>
<comment type="cofactor">
    <cofactor evidence="1 7">
        <name>Ca(2+)</name>
        <dbReference type="ChEBI" id="CHEBI:29108"/>
    </cofactor>
</comment>
<dbReference type="InterPro" id="IPR012341">
    <property type="entry name" value="6hp_glycosidase-like_sf"/>
</dbReference>
<feature type="active site" description="Proton donor" evidence="6">
    <location>
        <position position="112"/>
    </location>
</feature>
<comment type="similarity">
    <text evidence="3 9">Belongs to the glycosyl hydrolase 47 family.</text>
</comment>
<evidence type="ECO:0000256" key="2">
    <source>
        <dbReference type="ARBA" id="ARBA00004922"/>
    </source>
</evidence>
<dbReference type="Pfam" id="PF01532">
    <property type="entry name" value="Glyco_hydro_47"/>
    <property type="match status" value="1"/>
</dbReference>
<dbReference type="GO" id="GO:0004571">
    <property type="term" value="F:mannosyl-oligosaccharide 1,2-alpha-mannosidase activity"/>
    <property type="evidence" value="ECO:0007669"/>
    <property type="project" value="InterPro"/>
</dbReference>
<protein>
    <recommendedName>
        <fullName evidence="9">alpha-1,2-Mannosidase</fullName>
        <ecNumber evidence="9">3.2.1.-</ecNumber>
    </recommendedName>
</protein>
<dbReference type="GO" id="GO:0005509">
    <property type="term" value="F:calcium ion binding"/>
    <property type="evidence" value="ECO:0007669"/>
    <property type="project" value="InterPro"/>
</dbReference>
<dbReference type="PANTHER" id="PTHR11742:SF49">
    <property type="entry name" value="ALPHA-1,2-MANNOSIDASE"/>
    <property type="match status" value="1"/>
</dbReference>
<accession>A0A5N5CUH7</accession>
<evidence type="ECO:0000313" key="10">
    <source>
        <dbReference type="EMBL" id="KAB2568999.1"/>
    </source>
</evidence>
<dbReference type="InterPro" id="IPR050749">
    <property type="entry name" value="Glycosyl_Hydrolase_47"/>
</dbReference>
<dbReference type="GO" id="GO:0016020">
    <property type="term" value="C:membrane"/>
    <property type="evidence" value="ECO:0007669"/>
    <property type="project" value="InterPro"/>
</dbReference>
<evidence type="ECO:0000256" key="3">
    <source>
        <dbReference type="ARBA" id="ARBA00007658"/>
    </source>
</evidence>
<dbReference type="GO" id="GO:0005975">
    <property type="term" value="P:carbohydrate metabolic process"/>
    <property type="evidence" value="ECO:0007669"/>
    <property type="project" value="InterPro"/>
</dbReference>
<dbReference type="SUPFAM" id="SSF48225">
    <property type="entry name" value="Seven-hairpin glycosidases"/>
    <property type="match status" value="1"/>
</dbReference>
<feature type="active site" evidence="6">
    <location>
        <position position="250"/>
    </location>
</feature>
<dbReference type="InterPro" id="IPR001382">
    <property type="entry name" value="Glyco_hydro_47"/>
</dbReference>
<organism evidence="10 11">
    <name type="scientific">Lasiodiplodia theobromae</name>
    <dbReference type="NCBI Taxonomy" id="45133"/>
    <lineage>
        <taxon>Eukaryota</taxon>
        <taxon>Fungi</taxon>
        <taxon>Dikarya</taxon>
        <taxon>Ascomycota</taxon>
        <taxon>Pezizomycotina</taxon>
        <taxon>Dothideomycetes</taxon>
        <taxon>Dothideomycetes incertae sedis</taxon>
        <taxon>Botryosphaeriales</taxon>
        <taxon>Botryosphaeriaceae</taxon>
        <taxon>Lasiodiplodia</taxon>
    </lineage>
</organism>
<gene>
    <name evidence="10" type="primary">MAN1B1</name>
    <name evidence="10" type="ORF">DBV05_g12328</name>
</gene>
<feature type="disulfide bond" evidence="8">
    <location>
        <begin position="322"/>
        <end position="351"/>
    </location>
</feature>
<keyword evidence="4 9" id="KW-0378">Hydrolase</keyword>
<feature type="active site" evidence="6">
    <location>
        <position position="419"/>
    </location>
</feature>
<dbReference type="OrthoDB" id="8118055at2759"/>
<feature type="binding site" evidence="7">
    <location>
        <position position="505"/>
    </location>
    <ligand>
        <name>Ca(2+)</name>
        <dbReference type="ChEBI" id="CHEBI:29108"/>
    </ligand>
</feature>
<comment type="pathway">
    <text evidence="2">Protein modification; protein glycosylation.</text>
</comment>